<name>A0A2W0EJF9_PSEJE</name>
<organism evidence="3 4">
    <name type="scientific">Pseudomonas jessenii</name>
    <dbReference type="NCBI Taxonomy" id="77298"/>
    <lineage>
        <taxon>Bacteria</taxon>
        <taxon>Pseudomonadati</taxon>
        <taxon>Pseudomonadota</taxon>
        <taxon>Gammaproteobacteria</taxon>
        <taxon>Pseudomonadales</taxon>
        <taxon>Pseudomonadaceae</taxon>
        <taxon>Pseudomonas</taxon>
    </lineage>
</organism>
<protein>
    <recommendedName>
        <fullName evidence="5">Tandem-95 repeat protein</fullName>
    </recommendedName>
</protein>
<reference evidence="3 4" key="1">
    <citation type="journal article" date="2018" name="Appl. Microbiol. Biotechnol.">
        <title>Characterization of the caprolactam degradation pathway in Pseudomonas jessenii using mass spectrometry-based proteomics.</title>
        <authorList>
            <person name="Otzen M."/>
            <person name="Palacio C."/>
            <person name="Janssen D.B."/>
        </authorList>
    </citation>
    <scope>NUCLEOTIDE SEQUENCE [LARGE SCALE GENOMIC DNA]</scope>
    <source>
        <strain evidence="3 4">GO3</strain>
    </source>
</reference>
<dbReference type="Proteomes" id="UP000247437">
    <property type="component" value="Unassembled WGS sequence"/>
</dbReference>
<dbReference type="NCBIfam" id="NF012211">
    <property type="entry name" value="tand_rpt_95"/>
    <property type="match status" value="3"/>
</dbReference>
<evidence type="ECO:0008006" key="5">
    <source>
        <dbReference type="Google" id="ProtNLM"/>
    </source>
</evidence>
<dbReference type="OrthoDB" id="9813456at2"/>
<sequence>VTTNEDTAVTGSVLTGTSSVDGPVSVVNFTIGETTYAAGQTATITNVGTLVIGTNGAYTFTPTENYNGTVPTVSYTVTDGSGTDVTSTLNISVTPVDDSFTDISERVTTAEDTAVTGSVLTGTSSVDGPVSVVNFTIDGVAGTFNAGQTATIANVGTLVIGANGAYTFTPAENYNGTVPTVSYTVTDGSGSNVTSTLNINVTPVDDSFTDISERVTTNEDTAVTGSVLTGTSSVDGPVSVVNFTIGDTTYAAGSTATIANVGTLVIGANGTYTFTPDANYNGSVPTVSYTVTDGSGTDVTSTLNINVTPVDDSFIDASESVTTNEDTAVTGSVLTGTSSVDGPVSVVNFTIGDTTYAAGSTATIANVGTLVIGANGTYTFTPDANYNGSVPTV</sequence>
<proteinExistence type="predicted"/>
<comment type="caution">
    <text evidence="3">The sequence shown here is derived from an EMBL/GenBank/DDBJ whole genome shotgun (WGS) entry which is preliminary data.</text>
</comment>
<dbReference type="InterPro" id="IPR041339">
    <property type="entry name" value="Ig-like_bac"/>
</dbReference>
<dbReference type="RefSeq" id="WP_146242116.1">
    <property type="nucleotide sequence ID" value="NZ_PDLL01000910.1"/>
</dbReference>
<dbReference type="InterPro" id="IPR041690">
    <property type="entry name" value="Cadherin_5"/>
</dbReference>
<accession>A0A2W0EJF9</accession>
<evidence type="ECO:0000259" key="1">
    <source>
        <dbReference type="Pfam" id="PF17892"/>
    </source>
</evidence>
<dbReference type="EMBL" id="PDLL01000910">
    <property type="protein sequence ID" value="PYY66385.1"/>
    <property type="molecule type" value="Genomic_DNA"/>
</dbReference>
<feature type="non-terminal residue" evidence="3">
    <location>
        <position position="393"/>
    </location>
</feature>
<feature type="domain" description="Cadherin-like" evidence="1">
    <location>
        <begin position="108"/>
        <end position="202"/>
    </location>
</feature>
<dbReference type="AlphaFoldDB" id="A0A2W0EJF9"/>
<dbReference type="Pfam" id="PF18200">
    <property type="entry name" value="Big_11"/>
    <property type="match status" value="1"/>
</dbReference>
<gene>
    <name evidence="3" type="ORF">CRX42_32670</name>
</gene>
<evidence type="ECO:0000313" key="4">
    <source>
        <dbReference type="Proteomes" id="UP000247437"/>
    </source>
</evidence>
<feature type="non-terminal residue" evidence="3">
    <location>
        <position position="1"/>
    </location>
</feature>
<feature type="domain" description="Cell-surface Ig-like bacterial" evidence="2">
    <location>
        <begin position="329"/>
        <end position="392"/>
    </location>
</feature>
<feature type="domain" description="Cadherin-like" evidence="1">
    <location>
        <begin position="216"/>
        <end position="308"/>
    </location>
</feature>
<feature type="domain" description="Cadherin-like" evidence="1">
    <location>
        <begin position="4"/>
        <end position="94"/>
    </location>
</feature>
<dbReference type="Pfam" id="PF17892">
    <property type="entry name" value="Cadherin_5"/>
    <property type="match status" value="3"/>
</dbReference>
<evidence type="ECO:0000259" key="2">
    <source>
        <dbReference type="Pfam" id="PF18200"/>
    </source>
</evidence>
<dbReference type="Gene3D" id="2.60.40.1200">
    <property type="match status" value="4"/>
</dbReference>
<evidence type="ECO:0000313" key="3">
    <source>
        <dbReference type="EMBL" id="PYY66385.1"/>
    </source>
</evidence>